<dbReference type="Gene3D" id="3.40.50.620">
    <property type="entry name" value="HUPs"/>
    <property type="match status" value="1"/>
</dbReference>
<evidence type="ECO:0000313" key="4">
    <source>
        <dbReference type="Proteomes" id="UP000654075"/>
    </source>
</evidence>
<dbReference type="OrthoDB" id="426623at2759"/>
<dbReference type="AlphaFoldDB" id="A0A813GJP1"/>
<proteinExistence type="predicted"/>
<dbReference type="EMBL" id="CAJNNV010028114">
    <property type="protein sequence ID" value="CAE8623103.1"/>
    <property type="molecule type" value="Genomic_DNA"/>
</dbReference>
<dbReference type="OMA" id="VYVQRRC"/>
<dbReference type="InterPro" id="IPR014729">
    <property type="entry name" value="Rossmann-like_a/b/a_fold"/>
</dbReference>
<comment type="caution">
    <text evidence="3">The sequence shown here is derived from an EMBL/GenBank/DDBJ whole genome shotgun (WGS) entry which is preliminary data.</text>
</comment>
<accession>A0A813GJP1</accession>
<feature type="non-terminal residue" evidence="3">
    <location>
        <position position="267"/>
    </location>
</feature>
<dbReference type="PANTHER" id="PTHR30336">
    <property type="entry name" value="INNER MEMBRANE PROTEIN, PROBABLE PERMEASE"/>
    <property type="match status" value="1"/>
</dbReference>
<dbReference type="InterPro" id="IPR003848">
    <property type="entry name" value="DUF218"/>
</dbReference>
<dbReference type="CDD" id="cd06259">
    <property type="entry name" value="YdcF-like"/>
    <property type="match status" value="1"/>
</dbReference>
<dbReference type="Proteomes" id="UP000654075">
    <property type="component" value="Unassembled WGS sequence"/>
</dbReference>
<name>A0A813GJP1_POLGL</name>
<keyword evidence="1" id="KW-0732">Signal</keyword>
<organism evidence="3 4">
    <name type="scientific">Polarella glacialis</name>
    <name type="common">Dinoflagellate</name>
    <dbReference type="NCBI Taxonomy" id="89957"/>
    <lineage>
        <taxon>Eukaryota</taxon>
        <taxon>Sar</taxon>
        <taxon>Alveolata</taxon>
        <taxon>Dinophyceae</taxon>
        <taxon>Suessiales</taxon>
        <taxon>Suessiaceae</taxon>
        <taxon>Polarella</taxon>
    </lineage>
</organism>
<gene>
    <name evidence="3" type="ORF">PGLA1383_LOCUS40416</name>
</gene>
<dbReference type="GO" id="GO:0005886">
    <property type="term" value="C:plasma membrane"/>
    <property type="evidence" value="ECO:0007669"/>
    <property type="project" value="TreeGrafter"/>
</dbReference>
<dbReference type="Pfam" id="PF02698">
    <property type="entry name" value="DUF218"/>
    <property type="match status" value="1"/>
</dbReference>
<feature type="signal peptide" evidence="1">
    <location>
        <begin position="1"/>
        <end position="25"/>
    </location>
</feature>
<feature type="chain" id="PRO_5032651216" description="DUF218 domain-containing protein" evidence="1">
    <location>
        <begin position="26"/>
        <end position="267"/>
    </location>
</feature>
<keyword evidence="4" id="KW-1185">Reference proteome</keyword>
<dbReference type="InterPro" id="IPR051599">
    <property type="entry name" value="Cell_Envelope_Assoc"/>
</dbReference>
<sequence>AHMALLAAAAAGGLATLLMSRALQAQEPAESVSLPVNRFAPDRLEPTVIVVPGGGLTLEGLPHPWVRRRLQEAAKLYAERKHDGKGTYVVTLSGGTPHKPMPVDPVSGFQVTEAEATARSLIREFGVAAEDVFEEGWSLDTVANAYLLRAIHTDVAGWRTLIVVNNAFHMPRTRAIFEKVFSLQPLPEAGEYSVSFVEVPDEGLEPEVLAARTAREAQSLAGWTKTSANITTMKQMQVFLFSDHMAYASKRLVKDREPVSPEALKSY</sequence>
<evidence type="ECO:0000259" key="2">
    <source>
        <dbReference type="Pfam" id="PF02698"/>
    </source>
</evidence>
<protein>
    <recommendedName>
        <fullName evidence="2">DUF218 domain-containing protein</fullName>
    </recommendedName>
</protein>
<reference evidence="3" key="1">
    <citation type="submission" date="2021-02" db="EMBL/GenBank/DDBJ databases">
        <authorList>
            <person name="Dougan E. K."/>
            <person name="Rhodes N."/>
            <person name="Thang M."/>
            <person name="Chan C."/>
        </authorList>
    </citation>
    <scope>NUCLEOTIDE SEQUENCE</scope>
</reference>
<feature type="domain" description="DUF218" evidence="2">
    <location>
        <begin position="48"/>
        <end position="195"/>
    </location>
</feature>
<evidence type="ECO:0000313" key="3">
    <source>
        <dbReference type="EMBL" id="CAE8623103.1"/>
    </source>
</evidence>
<dbReference type="PANTHER" id="PTHR30336:SF20">
    <property type="entry name" value="DUF218 DOMAIN-CONTAINING PROTEIN"/>
    <property type="match status" value="1"/>
</dbReference>
<evidence type="ECO:0000256" key="1">
    <source>
        <dbReference type="SAM" id="SignalP"/>
    </source>
</evidence>